<dbReference type="Proteomes" id="UP001596956">
    <property type="component" value="Unassembled WGS sequence"/>
</dbReference>
<proteinExistence type="predicted"/>
<evidence type="ECO:0008006" key="4">
    <source>
        <dbReference type="Google" id="ProtNLM"/>
    </source>
</evidence>
<protein>
    <recommendedName>
        <fullName evidence="4">STAS domain-containing protein</fullName>
    </recommendedName>
</protein>
<comment type="caution">
    <text evidence="2">The sequence shown here is derived from an EMBL/GenBank/DDBJ whole genome shotgun (WGS) entry which is preliminary data.</text>
</comment>
<evidence type="ECO:0000313" key="3">
    <source>
        <dbReference type="Proteomes" id="UP001596956"/>
    </source>
</evidence>
<dbReference type="InterPro" id="IPR036513">
    <property type="entry name" value="STAS_dom_sf"/>
</dbReference>
<evidence type="ECO:0000313" key="2">
    <source>
        <dbReference type="EMBL" id="MFD0800481.1"/>
    </source>
</evidence>
<dbReference type="SUPFAM" id="SSF52091">
    <property type="entry name" value="SpoIIaa-like"/>
    <property type="match status" value="1"/>
</dbReference>
<organism evidence="2 3">
    <name type="scientific">Streptomonospora algeriensis</name>
    <dbReference type="NCBI Taxonomy" id="995084"/>
    <lineage>
        <taxon>Bacteria</taxon>
        <taxon>Bacillati</taxon>
        <taxon>Actinomycetota</taxon>
        <taxon>Actinomycetes</taxon>
        <taxon>Streptosporangiales</taxon>
        <taxon>Nocardiopsidaceae</taxon>
        <taxon>Streptomonospora</taxon>
    </lineage>
</organism>
<sequence>MKQPTQIVAKIDYIGRGAVVTVPQSIEPWHTRCLREQMLWLLNERISEVVIDFTSNISCAAEMREALERVHTRTRARGIELSLVLEPGSPAARALHASGLTRLLTTHTDRADAERALLERSASQTREREPAAGAVPSQRGRGPIART</sequence>
<dbReference type="Gene3D" id="3.30.750.24">
    <property type="entry name" value="STAS domain"/>
    <property type="match status" value="1"/>
</dbReference>
<feature type="region of interest" description="Disordered" evidence="1">
    <location>
        <begin position="119"/>
        <end position="147"/>
    </location>
</feature>
<name>A0ABW3BC64_9ACTN</name>
<accession>A0ABW3BC64</accession>
<gene>
    <name evidence="2" type="ORF">ACFQZU_03990</name>
</gene>
<feature type="non-terminal residue" evidence="2">
    <location>
        <position position="147"/>
    </location>
</feature>
<evidence type="ECO:0000256" key="1">
    <source>
        <dbReference type="SAM" id="MobiDB-lite"/>
    </source>
</evidence>
<keyword evidence="3" id="KW-1185">Reference proteome</keyword>
<reference evidence="3" key="1">
    <citation type="journal article" date="2019" name="Int. J. Syst. Evol. Microbiol.">
        <title>The Global Catalogue of Microorganisms (GCM) 10K type strain sequencing project: providing services to taxonomists for standard genome sequencing and annotation.</title>
        <authorList>
            <consortium name="The Broad Institute Genomics Platform"/>
            <consortium name="The Broad Institute Genome Sequencing Center for Infectious Disease"/>
            <person name="Wu L."/>
            <person name="Ma J."/>
        </authorList>
    </citation>
    <scope>NUCLEOTIDE SEQUENCE [LARGE SCALE GENOMIC DNA]</scope>
    <source>
        <strain evidence="3">CCUG 63369</strain>
    </source>
</reference>
<dbReference type="EMBL" id="JBHTHR010000058">
    <property type="protein sequence ID" value="MFD0800481.1"/>
    <property type="molecule type" value="Genomic_DNA"/>
</dbReference>